<dbReference type="PROSITE" id="PS00639">
    <property type="entry name" value="THIOL_PROTEASE_HIS"/>
    <property type="match status" value="1"/>
</dbReference>
<keyword evidence="3" id="KW-0645">Protease</keyword>
<proteinExistence type="inferred from homology"/>
<dbReference type="InterPro" id="IPR000668">
    <property type="entry name" value="Peptidase_C1A_C"/>
</dbReference>
<feature type="compositionally biased region" description="Basic and acidic residues" evidence="8">
    <location>
        <begin position="270"/>
        <end position="281"/>
    </location>
</feature>
<dbReference type="SMART" id="SM00645">
    <property type="entry name" value="Pept_C1"/>
    <property type="match status" value="1"/>
</dbReference>
<evidence type="ECO:0000256" key="6">
    <source>
        <dbReference type="ARBA" id="ARBA00023157"/>
    </source>
</evidence>
<evidence type="ECO:0000256" key="3">
    <source>
        <dbReference type="ARBA" id="ARBA00022670"/>
    </source>
</evidence>
<keyword evidence="6" id="KW-1015">Disulfide bond</keyword>
<dbReference type="PANTHER" id="PTHR12411">
    <property type="entry name" value="CYSTEINE PROTEASE FAMILY C1-RELATED"/>
    <property type="match status" value="1"/>
</dbReference>
<dbReference type="InterPro" id="IPR025661">
    <property type="entry name" value="Pept_asp_AS"/>
</dbReference>
<dbReference type="Gene3D" id="3.90.70.10">
    <property type="entry name" value="Cysteine proteinases"/>
    <property type="match status" value="1"/>
</dbReference>
<evidence type="ECO:0000256" key="2">
    <source>
        <dbReference type="ARBA" id="ARBA00008455"/>
    </source>
</evidence>
<reference evidence="10" key="2">
    <citation type="submission" date="2025-09" db="UniProtKB">
        <authorList>
            <consortium name="Ensembl"/>
        </authorList>
    </citation>
    <scope>IDENTIFICATION</scope>
</reference>
<dbReference type="CDD" id="cd02248">
    <property type="entry name" value="Peptidase_C1A"/>
    <property type="match status" value="1"/>
</dbReference>
<comment type="similarity">
    <text evidence="2">Belongs to the peptidase C1 family.</text>
</comment>
<evidence type="ECO:0000313" key="11">
    <source>
        <dbReference type="Proteomes" id="UP000694416"/>
    </source>
</evidence>
<keyword evidence="5" id="KW-0788">Thiol protease</keyword>
<evidence type="ECO:0000256" key="1">
    <source>
        <dbReference type="ARBA" id="ARBA00004371"/>
    </source>
</evidence>
<dbReference type="GO" id="GO:0005764">
    <property type="term" value="C:lysosome"/>
    <property type="evidence" value="ECO:0007669"/>
    <property type="project" value="UniProtKB-SubCell"/>
</dbReference>
<keyword evidence="7" id="KW-0458">Lysosome</keyword>
<evidence type="ECO:0000256" key="8">
    <source>
        <dbReference type="SAM" id="MobiDB-lite"/>
    </source>
</evidence>
<comment type="subcellular location">
    <subcellularLocation>
        <location evidence="1">Lysosome</location>
    </subcellularLocation>
</comment>
<protein>
    <recommendedName>
        <fullName evidence="9">Peptidase C1A papain C-terminal domain-containing protein</fullName>
    </recommendedName>
</protein>
<evidence type="ECO:0000313" key="10">
    <source>
        <dbReference type="Ensembl" id="ENSPTEP00000002924.1"/>
    </source>
</evidence>
<evidence type="ECO:0000256" key="7">
    <source>
        <dbReference type="ARBA" id="ARBA00023228"/>
    </source>
</evidence>
<dbReference type="InterPro" id="IPR000169">
    <property type="entry name" value="Pept_cys_AS"/>
</dbReference>
<dbReference type="PROSITE" id="PS00640">
    <property type="entry name" value="THIOL_PROTEASE_ASN"/>
    <property type="match status" value="1"/>
</dbReference>
<keyword evidence="4" id="KW-0378">Hydrolase</keyword>
<reference evidence="10" key="1">
    <citation type="submission" date="2025-08" db="UniProtKB">
        <authorList>
            <consortium name="Ensembl"/>
        </authorList>
    </citation>
    <scope>IDENTIFICATION</scope>
</reference>
<feature type="domain" description="Peptidase C1A papain C-terminal" evidence="9">
    <location>
        <begin position="79"/>
        <end position="349"/>
    </location>
</feature>
<sequence>MHNKMKNKLYKKKINKFADYSEKDLKNMFKKLLPVPDELKQKYVTKYSDHLKNINHGLKQIGKKNNNCNSYGNSVFDIYPTDLDYRKEGIVHEPKDQGNCGSCWAFASVGNIESIYAKHNNKTMLTLSEQEIVDCSKLNFGCDGGHPLFSFIYGVETGVCLNKDYMYRAKDDLFCLRYGCKQKVNLSSIGAVNSDELISALNEVGPLSVNVGVDLDFMFYSRGIFDGECTEELNHSVLLVGYGQVERNQLWDNEDTHVDWDEFDNTGDQQKSHDNNSDHTTKYNTNVYETTNNSKKNNYGDNQDDIIYYWIIKNSWSKDWGENGFMRLVRNKEGDDIFCGIGMEVFYPIL</sequence>
<feature type="region of interest" description="Disordered" evidence="8">
    <location>
        <begin position="262"/>
        <end position="283"/>
    </location>
</feature>
<dbReference type="Ensembl" id="ENSPTET00000004582.1">
    <property type="protein sequence ID" value="ENSPTEP00000002924.1"/>
    <property type="gene ID" value="ENSPTEG00000003460.1"/>
</dbReference>
<dbReference type="SUPFAM" id="SSF54001">
    <property type="entry name" value="Cysteine proteinases"/>
    <property type="match status" value="1"/>
</dbReference>
<name>A0A8C9GD29_9PRIM</name>
<dbReference type="PRINTS" id="PR00705">
    <property type="entry name" value="PAPAIN"/>
</dbReference>
<keyword evidence="11" id="KW-1185">Reference proteome</keyword>
<dbReference type="InterPro" id="IPR013128">
    <property type="entry name" value="Peptidase_C1A"/>
</dbReference>
<dbReference type="Pfam" id="PF00112">
    <property type="entry name" value="Peptidase_C1"/>
    <property type="match status" value="2"/>
</dbReference>
<evidence type="ECO:0000256" key="4">
    <source>
        <dbReference type="ARBA" id="ARBA00022801"/>
    </source>
</evidence>
<dbReference type="PROSITE" id="PS00139">
    <property type="entry name" value="THIOL_PROTEASE_CYS"/>
    <property type="match status" value="1"/>
</dbReference>
<evidence type="ECO:0000259" key="9">
    <source>
        <dbReference type="SMART" id="SM00645"/>
    </source>
</evidence>
<evidence type="ECO:0000256" key="5">
    <source>
        <dbReference type="ARBA" id="ARBA00022807"/>
    </source>
</evidence>
<dbReference type="InterPro" id="IPR039417">
    <property type="entry name" value="Peptidase_C1A_papain-like"/>
</dbReference>
<dbReference type="Gene3D" id="2.40.50.170">
    <property type="entry name" value="Cysteine proteinases. Chain C"/>
    <property type="match status" value="1"/>
</dbReference>
<dbReference type="GO" id="GO:0006508">
    <property type="term" value="P:proteolysis"/>
    <property type="evidence" value="ECO:0007669"/>
    <property type="project" value="UniProtKB-KW"/>
</dbReference>
<dbReference type="InterPro" id="IPR038765">
    <property type="entry name" value="Papain-like_cys_pep_sf"/>
</dbReference>
<dbReference type="Proteomes" id="UP000694416">
    <property type="component" value="Unplaced"/>
</dbReference>
<dbReference type="InterPro" id="IPR025660">
    <property type="entry name" value="Pept_his_AS"/>
</dbReference>
<accession>A0A8C9GD29</accession>
<organism evidence="10 11">
    <name type="scientific">Piliocolobus tephrosceles</name>
    <name type="common">Ugandan red Colobus</name>
    <dbReference type="NCBI Taxonomy" id="591936"/>
    <lineage>
        <taxon>Eukaryota</taxon>
        <taxon>Metazoa</taxon>
        <taxon>Chordata</taxon>
        <taxon>Craniata</taxon>
        <taxon>Vertebrata</taxon>
        <taxon>Euteleostomi</taxon>
        <taxon>Mammalia</taxon>
        <taxon>Eutheria</taxon>
        <taxon>Euarchontoglires</taxon>
        <taxon>Primates</taxon>
        <taxon>Haplorrhini</taxon>
        <taxon>Catarrhini</taxon>
        <taxon>Cercopithecidae</taxon>
        <taxon>Colobinae</taxon>
        <taxon>Piliocolobus</taxon>
    </lineage>
</organism>
<dbReference type="GO" id="GO:0008234">
    <property type="term" value="F:cysteine-type peptidase activity"/>
    <property type="evidence" value="ECO:0007669"/>
    <property type="project" value="UniProtKB-KW"/>
</dbReference>
<dbReference type="AlphaFoldDB" id="A0A8C9GD29"/>